<evidence type="ECO:0000256" key="1">
    <source>
        <dbReference type="SAM" id="MobiDB-lite"/>
    </source>
</evidence>
<dbReference type="OrthoDB" id="2496852at2759"/>
<evidence type="ECO:0000313" key="3">
    <source>
        <dbReference type="Proteomes" id="UP000324748"/>
    </source>
</evidence>
<dbReference type="PANTHER" id="PTHR47501">
    <property type="entry name" value="TRANSPOSASE-RELATED"/>
    <property type="match status" value="1"/>
</dbReference>
<feature type="compositionally biased region" description="Acidic residues" evidence="1">
    <location>
        <begin position="209"/>
        <end position="220"/>
    </location>
</feature>
<dbReference type="Proteomes" id="UP000324748">
    <property type="component" value="Unassembled WGS sequence"/>
</dbReference>
<accession>A0A5B0PWQ1</accession>
<evidence type="ECO:0000313" key="2">
    <source>
        <dbReference type="EMBL" id="KAA1105299.1"/>
    </source>
</evidence>
<comment type="caution">
    <text evidence="2">The sequence shown here is derived from an EMBL/GenBank/DDBJ whole genome shotgun (WGS) entry which is preliminary data.</text>
</comment>
<dbReference type="EMBL" id="VSWC01000040">
    <property type="protein sequence ID" value="KAA1105299.1"/>
    <property type="molecule type" value="Genomic_DNA"/>
</dbReference>
<feature type="compositionally biased region" description="Acidic residues" evidence="1">
    <location>
        <begin position="668"/>
        <end position="677"/>
    </location>
</feature>
<feature type="region of interest" description="Disordered" evidence="1">
    <location>
        <begin position="201"/>
        <end position="236"/>
    </location>
</feature>
<reference evidence="2 3" key="1">
    <citation type="submission" date="2019-05" db="EMBL/GenBank/DDBJ databases">
        <title>Emergence of the Ug99 lineage of the wheat stem rust pathogen through somatic hybridization.</title>
        <authorList>
            <person name="Li F."/>
            <person name="Upadhyaya N.M."/>
            <person name="Sperschneider J."/>
            <person name="Matny O."/>
            <person name="Nguyen-Phuc H."/>
            <person name="Mago R."/>
            <person name="Raley C."/>
            <person name="Miller M.E."/>
            <person name="Silverstein K.A.T."/>
            <person name="Henningsen E."/>
            <person name="Hirsch C.D."/>
            <person name="Visser B."/>
            <person name="Pretorius Z.A."/>
            <person name="Steffenson B.J."/>
            <person name="Schwessinger B."/>
            <person name="Dodds P.N."/>
            <person name="Figueroa M."/>
        </authorList>
    </citation>
    <scope>NUCLEOTIDE SEQUENCE [LARGE SCALE GENOMIC DNA]</scope>
    <source>
        <strain evidence="2">21-0</strain>
    </source>
</reference>
<dbReference type="InterPro" id="IPR012337">
    <property type="entry name" value="RNaseH-like_sf"/>
</dbReference>
<dbReference type="AlphaFoldDB" id="A0A5B0PWQ1"/>
<dbReference type="SUPFAM" id="SSF53098">
    <property type="entry name" value="Ribonuclease H-like"/>
    <property type="match status" value="1"/>
</dbReference>
<gene>
    <name evidence="2" type="ORF">PGT21_002198</name>
</gene>
<keyword evidence="3" id="KW-1185">Reference proteome</keyword>
<evidence type="ECO:0008006" key="4">
    <source>
        <dbReference type="Google" id="ProtNLM"/>
    </source>
</evidence>
<proteinExistence type="predicted"/>
<feature type="compositionally biased region" description="Polar residues" evidence="1">
    <location>
        <begin position="634"/>
        <end position="644"/>
    </location>
</feature>
<protein>
    <recommendedName>
        <fullName evidence="4">hAT-like transposase RNase-H fold domain-containing protein</fullName>
    </recommendedName>
</protein>
<sequence>MVHPLYSNLKAVLYGRRWSADESKRLYFMLKKHTFDELNNLDTKFTLIHDVWTTKGNRFAFIGAAVAFINSNWEYVVRHLTLKMIPWKHHGHLLAPQTTNSGSNNNTMAKRMCDLLVGNKGYQLGSWDPTSMHIRCFCHKLALIVNAGLQALSLKILPPKKEKASVLGFFPVLGRMVEEDEQDLGVQDLLVDVKGAKKTSPPINLAIDSDSDYGNADDETSDKGPEESDEIDSDHETPVSLQFFHSKWRKKRSHPPFGMEKWVELDVPSSTQLSQLLFPAQGVGLQGMTSRSPAIITTKLKELTEELDVVIKQITCSAAQHSNFDLTAQKLNVKVAPLIAGYGIRGNIRYQSHHKAIEAREVIDQILKDNQQHNTSEIFSDAYFSLRNWKELDNLNRELEVYSKLTSEMEGNSLTGTHVLPKYHELKESLTTKIEASAETSSLYPMYQAMLKRVDKYLNEAMECDTLFIATILHPCYRMHIFELAFGTEIEEAVNCLKRLQKEYDQTKENIKSNKPAKKKKICDSSSDRRISKEAASYIPEEGRPPKDLDNWILFEANVGAHSKEADDYIPEEGRPPKNLDNCILLEEHSQLLVLLLRKTPNLPWNNMSLPYTVPDLEDGFAPTTPLGNRPFASGSNSNWNTGFTAPPPPMKKDKGKMPANQYREQQVEEEMSDSEDPTPQRQAKQTEPPVTGYGLHNARGSDVFLWGYLPYVEDLEEGCCLFKAYIGFGRTKIHSIKRQ</sequence>
<organism evidence="2 3">
    <name type="scientific">Puccinia graminis f. sp. tritici</name>
    <dbReference type="NCBI Taxonomy" id="56615"/>
    <lineage>
        <taxon>Eukaryota</taxon>
        <taxon>Fungi</taxon>
        <taxon>Dikarya</taxon>
        <taxon>Basidiomycota</taxon>
        <taxon>Pucciniomycotina</taxon>
        <taxon>Pucciniomycetes</taxon>
        <taxon>Pucciniales</taxon>
        <taxon>Pucciniaceae</taxon>
        <taxon>Puccinia</taxon>
    </lineage>
</organism>
<feature type="region of interest" description="Disordered" evidence="1">
    <location>
        <begin position="508"/>
        <end position="528"/>
    </location>
</feature>
<dbReference type="PANTHER" id="PTHR47501:SF5">
    <property type="entry name" value="HAT C-TERMINAL DIMERISATION DOMAIN-CONTAINING PROTEIN"/>
    <property type="match status" value="1"/>
</dbReference>
<feature type="region of interest" description="Disordered" evidence="1">
    <location>
        <begin position="623"/>
        <end position="695"/>
    </location>
</feature>
<name>A0A5B0PWQ1_PUCGR</name>